<dbReference type="OMA" id="YGDQTPK"/>
<keyword evidence="13" id="KW-1185">Reference proteome</keyword>
<evidence type="ECO:0000259" key="11">
    <source>
        <dbReference type="Pfam" id="PF07885"/>
    </source>
</evidence>
<feature type="compositionally biased region" description="Polar residues" evidence="9">
    <location>
        <begin position="298"/>
        <end position="313"/>
    </location>
</feature>
<dbReference type="EMBL" id="VCGU01000002">
    <property type="protein sequence ID" value="TRY79305.1"/>
    <property type="molecule type" value="Genomic_DNA"/>
</dbReference>
<evidence type="ECO:0000256" key="7">
    <source>
        <dbReference type="ARBA" id="ARBA00023303"/>
    </source>
</evidence>
<feature type="transmembrane region" description="Helical" evidence="10">
    <location>
        <begin position="161"/>
        <end position="181"/>
    </location>
</feature>
<feature type="transmembrane region" description="Helical" evidence="10">
    <location>
        <begin position="447"/>
        <end position="467"/>
    </location>
</feature>
<comment type="subcellular location">
    <subcellularLocation>
        <location evidence="1">Membrane</location>
        <topology evidence="1">Multi-pass membrane protein</topology>
    </subcellularLocation>
</comment>
<dbReference type="GO" id="GO:0015271">
    <property type="term" value="F:outward rectifier potassium channel activity"/>
    <property type="evidence" value="ECO:0007669"/>
    <property type="project" value="TreeGrafter"/>
</dbReference>
<organism evidence="12 13">
    <name type="scientific">Tigriopus californicus</name>
    <name type="common">Marine copepod</name>
    <dbReference type="NCBI Taxonomy" id="6832"/>
    <lineage>
        <taxon>Eukaryota</taxon>
        <taxon>Metazoa</taxon>
        <taxon>Ecdysozoa</taxon>
        <taxon>Arthropoda</taxon>
        <taxon>Crustacea</taxon>
        <taxon>Multicrustacea</taxon>
        <taxon>Hexanauplia</taxon>
        <taxon>Copepoda</taxon>
        <taxon>Harpacticoida</taxon>
        <taxon>Harpacticidae</taxon>
        <taxon>Tigriopus</taxon>
    </lineage>
</organism>
<feature type="domain" description="Potassium channel" evidence="11">
    <location>
        <begin position="455"/>
        <end position="532"/>
    </location>
</feature>
<evidence type="ECO:0000256" key="5">
    <source>
        <dbReference type="ARBA" id="ARBA00023065"/>
    </source>
</evidence>
<dbReference type="PANTHER" id="PTHR11003:SF334">
    <property type="entry name" value="FI03418P"/>
    <property type="match status" value="1"/>
</dbReference>
<keyword evidence="7 8" id="KW-0407">Ion channel</keyword>
<comment type="caution">
    <text evidence="12">The sequence shown here is derived from an EMBL/GenBank/DDBJ whole genome shotgun (WGS) entry which is preliminary data.</text>
</comment>
<keyword evidence="5 8" id="KW-0406">Ion transport</keyword>
<dbReference type="PANTHER" id="PTHR11003">
    <property type="entry name" value="POTASSIUM CHANNEL, SUBFAMILY K"/>
    <property type="match status" value="1"/>
</dbReference>
<feature type="transmembrane region" description="Helical" evidence="10">
    <location>
        <begin position="129"/>
        <end position="149"/>
    </location>
</feature>
<proteinExistence type="inferred from homology"/>
<keyword evidence="2 8" id="KW-0813">Transport</keyword>
<dbReference type="STRING" id="6832.A0A553PNP2"/>
<feature type="region of interest" description="Disordered" evidence="9">
    <location>
        <begin position="241"/>
        <end position="402"/>
    </location>
</feature>
<name>A0A553PNP2_TIGCA</name>
<feature type="compositionally biased region" description="Polar residues" evidence="9">
    <location>
        <begin position="321"/>
        <end position="337"/>
    </location>
</feature>
<dbReference type="GO" id="GO:0005886">
    <property type="term" value="C:plasma membrane"/>
    <property type="evidence" value="ECO:0007669"/>
    <property type="project" value="TreeGrafter"/>
</dbReference>
<evidence type="ECO:0000256" key="6">
    <source>
        <dbReference type="ARBA" id="ARBA00023136"/>
    </source>
</evidence>
<feature type="transmembrane region" description="Helical" evidence="10">
    <location>
        <begin position="507"/>
        <end position="528"/>
    </location>
</feature>
<evidence type="ECO:0000256" key="3">
    <source>
        <dbReference type="ARBA" id="ARBA00022692"/>
    </source>
</evidence>
<evidence type="ECO:0000256" key="4">
    <source>
        <dbReference type="ARBA" id="ARBA00022989"/>
    </source>
</evidence>
<gene>
    <name evidence="12" type="ORF">TCAL_02008</name>
</gene>
<dbReference type="GO" id="GO:0030322">
    <property type="term" value="P:stabilization of membrane potential"/>
    <property type="evidence" value="ECO:0007669"/>
    <property type="project" value="TreeGrafter"/>
</dbReference>
<dbReference type="SUPFAM" id="SSF81324">
    <property type="entry name" value="Voltage-gated potassium channels"/>
    <property type="match status" value="2"/>
</dbReference>
<sequence>MDGLEEHLDRSNSNSCRLCCNVFCAKLKAFISFTISHLGLIALMCGYCVLGGLIFEKLERDNEIMVKKSIQDKREKLMDDIWSMTERSLVLQEQEWIGGVEERLYGFELELVHAMKRDGWNGFESEDNVLWTFPGSLFFSIVSLTTIGYGDQTPKTTLGKIITVVYVILGMPLLLLCLGNTGKAMAKSFRSFSNAYLLIRSFHCFGRTLSQFSSHAHRFIYWRLCCYVCVSSQAQQRMVSSSRQRAVPLARGRRSLSYHHPHSRGPPLRSMSVRSQASSTFGGPSHMSPESKRRSFRSTRGTWYSGSLSNTSPDGMCPTHPQITASSNETENVFTFNKNKELSQSRSDTLMARPEFHRDNGLRSSNRSRRSTKSLQLNLPSEKVSSGDSSPSSPTTPGIRLPTLLMHQPRSINESFRSQRLTLDEDSMDYPVEVDFYDVEDIWNKEVPVSLCFVVVLAYVMGGSYLFSQSEGWALLDSAYFCIVSLTTIGFGDFVPKTKKIDPELSIAICSTYILFGISLLVMTFNLVQERVIRKVRGMANALGIITDEEFEDMD</sequence>
<evidence type="ECO:0000256" key="1">
    <source>
        <dbReference type="ARBA" id="ARBA00004141"/>
    </source>
</evidence>
<dbReference type="InterPro" id="IPR003280">
    <property type="entry name" value="2pore_dom_K_chnl"/>
</dbReference>
<evidence type="ECO:0000256" key="10">
    <source>
        <dbReference type="SAM" id="Phobius"/>
    </source>
</evidence>
<feature type="domain" description="Potassium channel" evidence="11">
    <location>
        <begin position="122"/>
        <end position="186"/>
    </location>
</feature>
<feature type="compositionally biased region" description="Polar residues" evidence="9">
    <location>
        <begin position="272"/>
        <end position="282"/>
    </location>
</feature>
<accession>A0A553PNP2</accession>
<dbReference type="PRINTS" id="PR01333">
    <property type="entry name" value="2POREKCHANEL"/>
</dbReference>
<dbReference type="Pfam" id="PF07885">
    <property type="entry name" value="Ion_trans_2"/>
    <property type="match status" value="2"/>
</dbReference>
<reference evidence="12 13" key="1">
    <citation type="journal article" date="2018" name="Nat. Ecol. Evol.">
        <title>Genomic signatures of mitonuclear coevolution across populations of Tigriopus californicus.</title>
        <authorList>
            <person name="Barreto F.S."/>
            <person name="Watson E.T."/>
            <person name="Lima T.G."/>
            <person name="Willett C.S."/>
            <person name="Edmands S."/>
            <person name="Li W."/>
            <person name="Burton R.S."/>
        </authorList>
    </citation>
    <scope>NUCLEOTIDE SEQUENCE [LARGE SCALE GENOMIC DNA]</scope>
    <source>
        <strain evidence="12 13">San Diego</strain>
    </source>
</reference>
<evidence type="ECO:0000256" key="2">
    <source>
        <dbReference type="ARBA" id="ARBA00022448"/>
    </source>
</evidence>
<evidence type="ECO:0000256" key="9">
    <source>
        <dbReference type="SAM" id="MobiDB-lite"/>
    </source>
</evidence>
<evidence type="ECO:0000313" key="13">
    <source>
        <dbReference type="Proteomes" id="UP000318571"/>
    </source>
</evidence>
<evidence type="ECO:0000256" key="8">
    <source>
        <dbReference type="RuleBase" id="RU003857"/>
    </source>
</evidence>
<feature type="compositionally biased region" description="Basic residues" evidence="9">
    <location>
        <begin position="251"/>
        <end position="263"/>
    </location>
</feature>
<dbReference type="Proteomes" id="UP000318571">
    <property type="component" value="Chromosome 6"/>
</dbReference>
<dbReference type="Gene3D" id="1.10.287.70">
    <property type="match status" value="1"/>
</dbReference>
<feature type="compositionally biased region" description="Low complexity" evidence="9">
    <location>
        <begin position="386"/>
        <end position="398"/>
    </location>
</feature>
<keyword evidence="6 10" id="KW-0472">Membrane</keyword>
<keyword evidence="4 10" id="KW-1133">Transmembrane helix</keyword>
<keyword evidence="3 8" id="KW-0812">Transmembrane</keyword>
<feature type="transmembrane region" description="Helical" evidence="10">
    <location>
        <begin position="35"/>
        <end position="55"/>
    </location>
</feature>
<dbReference type="GO" id="GO:0022841">
    <property type="term" value="F:potassium ion leak channel activity"/>
    <property type="evidence" value="ECO:0007669"/>
    <property type="project" value="TreeGrafter"/>
</dbReference>
<dbReference type="AlphaFoldDB" id="A0A553PNP2"/>
<dbReference type="InterPro" id="IPR013099">
    <property type="entry name" value="K_chnl_dom"/>
</dbReference>
<comment type="similarity">
    <text evidence="8">Belongs to the two pore domain potassium channel (TC 1.A.1.8) family.</text>
</comment>
<evidence type="ECO:0000313" key="12">
    <source>
        <dbReference type="EMBL" id="TRY79305.1"/>
    </source>
</evidence>
<protein>
    <recommendedName>
        <fullName evidence="11">Potassium channel domain-containing protein</fullName>
    </recommendedName>
</protein>